<evidence type="ECO:0000313" key="7">
    <source>
        <dbReference type="EMBL" id="TVY13657.1"/>
    </source>
</evidence>
<feature type="transmembrane region" description="Helical" evidence="6">
    <location>
        <begin position="360"/>
        <end position="380"/>
    </location>
</feature>
<gene>
    <name evidence="7" type="primary">THI73</name>
    <name evidence="7" type="ORF">LARI1_G008126</name>
</gene>
<dbReference type="SUPFAM" id="SSF103473">
    <property type="entry name" value="MFS general substrate transporter"/>
    <property type="match status" value="1"/>
</dbReference>
<feature type="transmembrane region" description="Helical" evidence="6">
    <location>
        <begin position="392"/>
        <end position="414"/>
    </location>
</feature>
<keyword evidence="5 6" id="KW-0472">Membrane</keyword>
<evidence type="ECO:0000256" key="5">
    <source>
        <dbReference type="ARBA" id="ARBA00023136"/>
    </source>
</evidence>
<dbReference type="InterPro" id="IPR036259">
    <property type="entry name" value="MFS_trans_sf"/>
</dbReference>
<dbReference type="AlphaFoldDB" id="A0A8T9B1Y0"/>
<feature type="transmembrane region" description="Helical" evidence="6">
    <location>
        <begin position="234"/>
        <end position="258"/>
    </location>
</feature>
<evidence type="ECO:0000256" key="1">
    <source>
        <dbReference type="ARBA" id="ARBA00004141"/>
    </source>
</evidence>
<dbReference type="Pfam" id="PF07690">
    <property type="entry name" value="MFS_1"/>
    <property type="match status" value="1"/>
</dbReference>
<proteinExistence type="predicted"/>
<evidence type="ECO:0000313" key="8">
    <source>
        <dbReference type="Proteomes" id="UP000469559"/>
    </source>
</evidence>
<evidence type="ECO:0000256" key="3">
    <source>
        <dbReference type="ARBA" id="ARBA00022692"/>
    </source>
</evidence>
<keyword evidence="4 6" id="KW-1133">Transmembrane helix</keyword>
<protein>
    <submittedName>
        <fullName evidence="7">Thiamine pathway transporter THI73</fullName>
    </submittedName>
</protein>
<dbReference type="Proteomes" id="UP000469559">
    <property type="component" value="Unassembled WGS sequence"/>
</dbReference>
<dbReference type="GO" id="GO:0022857">
    <property type="term" value="F:transmembrane transporter activity"/>
    <property type="evidence" value="ECO:0007669"/>
    <property type="project" value="InterPro"/>
</dbReference>
<dbReference type="PANTHER" id="PTHR43791">
    <property type="entry name" value="PERMEASE-RELATED"/>
    <property type="match status" value="1"/>
</dbReference>
<evidence type="ECO:0000256" key="6">
    <source>
        <dbReference type="SAM" id="Phobius"/>
    </source>
</evidence>
<feature type="transmembrane region" description="Helical" evidence="6">
    <location>
        <begin position="157"/>
        <end position="185"/>
    </location>
</feature>
<feature type="transmembrane region" description="Helical" evidence="6">
    <location>
        <begin position="97"/>
        <end position="115"/>
    </location>
</feature>
<evidence type="ECO:0000256" key="2">
    <source>
        <dbReference type="ARBA" id="ARBA00022448"/>
    </source>
</evidence>
<sequence>MAELSSTQDFALSATNKNQMENIEEVDTPESSSVPQANLVARVELTEEDNKKIRHKTDKRILTILVWVYFLQILDKSVLGYASIFGLQQDTGLKGNQYSLVGSIAPIAQLVWQPFSSILIVKVPHRILMPALVLGWGIAQTAMTACHSYHSLLATRFFLGLFEAGIFLFVGLITIVSAPFVYFFLDNSVTTARFLTPHERAQGVERLRANQTGIGSRDFEWSHAWEILIEPKSYLWISMSLFSNLGASVTNTFGPLILKGLGFDKYITSLLNMPFGAVQFIIIILACYAAQKARLKAPVLLFLVVPVVAGLAMLYALPISATASLLAGYYLLAFMFGSNPLIVSWIVGNTAGTTKKSIVMSVYNGAASAGNIVGPLLFSASDAPAYRPGLRAVLAIFVALAVAILLQWANLMVLNRLQRKKRVAHGKAADMRDMSMEDHYVGIGGEGVGEHAFDLTDRKNDEFVYIY</sequence>
<comment type="caution">
    <text evidence="7">The sequence shown here is derived from an EMBL/GenBank/DDBJ whole genome shotgun (WGS) entry which is preliminary data.</text>
</comment>
<dbReference type="PANTHER" id="PTHR43791:SF16">
    <property type="entry name" value="TRANSPORTER, PUTATIVE (AFU_ORTHOLOGUE AFUA_3G01840)-RELATED"/>
    <property type="match status" value="1"/>
</dbReference>
<evidence type="ECO:0000256" key="4">
    <source>
        <dbReference type="ARBA" id="ARBA00022989"/>
    </source>
</evidence>
<dbReference type="GO" id="GO:0016020">
    <property type="term" value="C:membrane"/>
    <property type="evidence" value="ECO:0007669"/>
    <property type="project" value="UniProtKB-SubCell"/>
</dbReference>
<dbReference type="FunFam" id="1.20.1250.20:FF:000295">
    <property type="entry name" value="Unplaced genomic scaffold supercont1.7, whole genome shotgun sequence"/>
    <property type="match status" value="1"/>
</dbReference>
<keyword evidence="3 6" id="KW-0812">Transmembrane</keyword>
<feature type="transmembrane region" description="Helical" evidence="6">
    <location>
        <begin position="61"/>
        <end position="85"/>
    </location>
</feature>
<keyword evidence="8" id="KW-1185">Reference proteome</keyword>
<dbReference type="Gene3D" id="1.20.1250.20">
    <property type="entry name" value="MFS general substrate transporter like domains"/>
    <property type="match status" value="2"/>
</dbReference>
<accession>A0A8T9B1Y0</accession>
<feature type="transmembrane region" description="Helical" evidence="6">
    <location>
        <begin position="127"/>
        <end position="145"/>
    </location>
</feature>
<feature type="transmembrane region" description="Helical" evidence="6">
    <location>
        <begin position="297"/>
        <end position="317"/>
    </location>
</feature>
<feature type="transmembrane region" description="Helical" evidence="6">
    <location>
        <begin position="329"/>
        <end position="348"/>
    </location>
</feature>
<dbReference type="EMBL" id="QGMF01000891">
    <property type="protein sequence ID" value="TVY13657.1"/>
    <property type="molecule type" value="Genomic_DNA"/>
</dbReference>
<keyword evidence="2" id="KW-0813">Transport</keyword>
<name>A0A8T9B1Y0_9HELO</name>
<dbReference type="OrthoDB" id="4454541at2759"/>
<reference evidence="7 8" key="1">
    <citation type="submission" date="2018-05" db="EMBL/GenBank/DDBJ databases">
        <title>Whole genome sequencing for identification of molecular markers to develop diagnostic detection tools for the regulated plant pathogen Lachnellula willkommii.</title>
        <authorList>
            <person name="Giroux E."/>
            <person name="Bilodeau G."/>
        </authorList>
    </citation>
    <scope>NUCLEOTIDE SEQUENCE [LARGE SCALE GENOMIC DNA]</scope>
    <source>
        <strain evidence="7 8">CBS 203.66</strain>
    </source>
</reference>
<dbReference type="InterPro" id="IPR011701">
    <property type="entry name" value="MFS"/>
</dbReference>
<organism evidence="7 8">
    <name type="scientific">Lachnellula arida</name>
    <dbReference type="NCBI Taxonomy" id="1316785"/>
    <lineage>
        <taxon>Eukaryota</taxon>
        <taxon>Fungi</taxon>
        <taxon>Dikarya</taxon>
        <taxon>Ascomycota</taxon>
        <taxon>Pezizomycotina</taxon>
        <taxon>Leotiomycetes</taxon>
        <taxon>Helotiales</taxon>
        <taxon>Lachnaceae</taxon>
        <taxon>Lachnellula</taxon>
    </lineage>
</organism>
<comment type="subcellular location">
    <subcellularLocation>
        <location evidence="1">Membrane</location>
        <topology evidence="1">Multi-pass membrane protein</topology>
    </subcellularLocation>
</comment>
<feature type="transmembrane region" description="Helical" evidence="6">
    <location>
        <begin position="270"/>
        <end position="290"/>
    </location>
</feature>